<gene>
    <name evidence="4" type="ORF">DHW61_11920</name>
</gene>
<evidence type="ECO:0000256" key="2">
    <source>
        <dbReference type="RuleBase" id="RU361163"/>
    </source>
</evidence>
<evidence type="ECO:0000256" key="1">
    <source>
        <dbReference type="ARBA" id="ARBA00005519"/>
    </source>
</evidence>
<dbReference type="Gene3D" id="2.60.120.180">
    <property type="match status" value="1"/>
</dbReference>
<name>A0A3D2X861_9FIRM</name>
<dbReference type="InterPro" id="IPR013319">
    <property type="entry name" value="GH11/12"/>
</dbReference>
<dbReference type="InterPro" id="IPR002594">
    <property type="entry name" value="GH12"/>
</dbReference>
<dbReference type="SUPFAM" id="SSF49899">
    <property type="entry name" value="Concanavalin A-like lectins/glucanases"/>
    <property type="match status" value="1"/>
</dbReference>
<accession>A0A3D2X861</accession>
<dbReference type="EMBL" id="DPVV01000399">
    <property type="protein sequence ID" value="HCL03094.1"/>
    <property type="molecule type" value="Genomic_DNA"/>
</dbReference>
<evidence type="ECO:0000256" key="3">
    <source>
        <dbReference type="SAM" id="SignalP"/>
    </source>
</evidence>
<keyword evidence="2" id="KW-0624">Polysaccharide degradation</keyword>
<reference evidence="4 5" key="1">
    <citation type="journal article" date="2018" name="Nat. Biotechnol.">
        <title>A standardized bacterial taxonomy based on genome phylogeny substantially revises the tree of life.</title>
        <authorList>
            <person name="Parks D.H."/>
            <person name="Chuvochina M."/>
            <person name="Waite D.W."/>
            <person name="Rinke C."/>
            <person name="Skarshewski A."/>
            <person name="Chaumeil P.A."/>
            <person name="Hugenholtz P."/>
        </authorList>
    </citation>
    <scope>NUCLEOTIDE SEQUENCE [LARGE SCALE GENOMIC DNA]</scope>
    <source>
        <strain evidence="4">UBA11728</strain>
    </source>
</reference>
<keyword evidence="2 4" id="KW-0378">Hydrolase</keyword>
<sequence length="241" mass="26464">MKNKFKILVSLVFSFILFLNITFTAYAATWSSADQWATWSNGGYTIYNNVWGSGAGYQSIWANSYSNWGVWAQHPNTGGIKSYPNVTKSIGKTLSSIKTLQSSFNVTRPSSGAYVSAYDIWTNGYSYEIMLWMNSYGSVAPISYKWDASGKPVPVYTNLSLGGHTWNVYQGSNGSNPVYSFVRTSSTNSGTVDILAILNWINGKGWFSGTQTVNLVQFGFEITSSSAGSDFMCNSYSVTSN</sequence>
<dbReference type="GO" id="GO:0000272">
    <property type="term" value="P:polysaccharide catabolic process"/>
    <property type="evidence" value="ECO:0007669"/>
    <property type="project" value="UniProtKB-KW"/>
</dbReference>
<organism evidence="4 5">
    <name type="scientific">Lachnoclostridium phytofermentans</name>
    <dbReference type="NCBI Taxonomy" id="66219"/>
    <lineage>
        <taxon>Bacteria</taxon>
        <taxon>Bacillati</taxon>
        <taxon>Bacillota</taxon>
        <taxon>Clostridia</taxon>
        <taxon>Lachnospirales</taxon>
        <taxon>Lachnospiraceae</taxon>
    </lineage>
</organism>
<evidence type="ECO:0000313" key="4">
    <source>
        <dbReference type="EMBL" id="HCL03094.1"/>
    </source>
</evidence>
<proteinExistence type="inferred from homology"/>
<feature type="chain" id="PRO_5017659770" evidence="3">
    <location>
        <begin position="28"/>
        <end position="241"/>
    </location>
</feature>
<dbReference type="PANTHER" id="PTHR34002">
    <property type="entry name" value="BLR1656 PROTEIN"/>
    <property type="match status" value="1"/>
</dbReference>
<dbReference type="Pfam" id="PF01670">
    <property type="entry name" value="Glyco_hydro_12"/>
    <property type="match status" value="1"/>
</dbReference>
<comment type="similarity">
    <text evidence="1 2">Belongs to the glycosyl hydrolase 12 (cellulase H) family.</text>
</comment>
<dbReference type="AlphaFoldDB" id="A0A3D2X861"/>
<dbReference type="NCBIfam" id="NF004860">
    <property type="entry name" value="PRK06215.1"/>
    <property type="match status" value="1"/>
</dbReference>
<dbReference type="InterPro" id="IPR013320">
    <property type="entry name" value="ConA-like_dom_sf"/>
</dbReference>
<evidence type="ECO:0000313" key="5">
    <source>
        <dbReference type="Proteomes" id="UP000262969"/>
    </source>
</evidence>
<dbReference type="Proteomes" id="UP000262969">
    <property type="component" value="Unassembled WGS sequence"/>
</dbReference>
<keyword evidence="3" id="KW-0732">Signal</keyword>
<dbReference type="PANTHER" id="PTHR34002:SF9">
    <property type="entry name" value="XYLOGLUCAN-SPECIFIC ENDO-BETA-1,4-GLUCANASE A"/>
    <property type="match status" value="1"/>
</dbReference>
<feature type="signal peptide" evidence="3">
    <location>
        <begin position="1"/>
        <end position="27"/>
    </location>
</feature>
<comment type="caution">
    <text evidence="4">The sequence shown here is derived from an EMBL/GenBank/DDBJ whole genome shotgun (WGS) entry which is preliminary data.</text>
</comment>
<keyword evidence="2" id="KW-0119">Carbohydrate metabolism</keyword>
<protein>
    <submittedName>
        <fullName evidence="4">Glycosyl hydrolase</fullName>
    </submittedName>
</protein>
<dbReference type="GO" id="GO:0008810">
    <property type="term" value="F:cellulase activity"/>
    <property type="evidence" value="ECO:0007669"/>
    <property type="project" value="InterPro"/>
</dbReference>
<keyword evidence="2" id="KW-0326">Glycosidase</keyword>